<dbReference type="EMBL" id="CACRXK020009374">
    <property type="protein sequence ID" value="CAB4017044.1"/>
    <property type="molecule type" value="Genomic_DNA"/>
</dbReference>
<feature type="signal peptide" evidence="2">
    <location>
        <begin position="1"/>
        <end position="24"/>
    </location>
</feature>
<feature type="chain" id="PRO_5043848519" evidence="2">
    <location>
        <begin position="25"/>
        <end position="164"/>
    </location>
</feature>
<evidence type="ECO:0000313" key="4">
    <source>
        <dbReference type="Proteomes" id="UP001152795"/>
    </source>
</evidence>
<proteinExistence type="predicted"/>
<dbReference type="AlphaFoldDB" id="A0A6S7IDU6"/>
<organism evidence="3 4">
    <name type="scientific">Paramuricea clavata</name>
    <name type="common">Red gorgonian</name>
    <name type="synonym">Violescent sea-whip</name>
    <dbReference type="NCBI Taxonomy" id="317549"/>
    <lineage>
        <taxon>Eukaryota</taxon>
        <taxon>Metazoa</taxon>
        <taxon>Cnidaria</taxon>
        <taxon>Anthozoa</taxon>
        <taxon>Octocorallia</taxon>
        <taxon>Malacalcyonacea</taxon>
        <taxon>Plexauridae</taxon>
        <taxon>Paramuricea</taxon>
    </lineage>
</organism>
<gene>
    <name evidence="3" type="ORF">PACLA_8A012195</name>
</gene>
<feature type="compositionally biased region" description="Basic and acidic residues" evidence="1">
    <location>
        <begin position="150"/>
        <end position="164"/>
    </location>
</feature>
<reference evidence="3" key="1">
    <citation type="submission" date="2020-04" db="EMBL/GenBank/DDBJ databases">
        <authorList>
            <person name="Alioto T."/>
            <person name="Alioto T."/>
            <person name="Gomez Garrido J."/>
        </authorList>
    </citation>
    <scope>NUCLEOTIDE SEQUENCE</scope>
    <source>
        <strain evidence="3">A484AB</strain>
    </source>
</reference>
<feature type="region of interest" description="Disordered" evidence="1">
    <location>
        <begin position="145"/>
        <end position="164"/>
    </location>
</feature>
<evidence type="ECO:0000256" key="1">
    <source>
        <dbReference type="SAM" id="MobiDB-lite"/>
    </source>
</evidence>
<keyword evidence="2" id="KW-0732">Signal</keyword>
<protein>
    <submittedName>
        <fullName evidence="3">Uncharacterized protein</fullName>
    </submittedName>
</protein>
<sequence>MKFWTIAVTLLVAVCAMFLGVGRTEETAALDDFVDQPFEDVYSDNDMHDRQLEDSFMNPENVFDDQTENALNSVNVIPSNDEDKPAVFKRAPFIRTYRRLIRRFRFTRRFRWHRFCRRIRSRRGWRRVCRHYGDEEAPRLTNDEAFIPAKKADDVQEENWKDEK</sequence>
<keyword evidence="4" id="KW-1185">Reference proteome</keyword>
<evidence type="ECO:0000256" key="2">
    <source>
        <dbReference type="SAM" id="SignalP"/>
    </source>
</evidence>
<comment type="caution">
    <text evidence="3">The sequence shown here is derived from an EMBL/GenBank/DDBJ whole genome shotgun (WGS) entry which is preliminary data.</text>
</comment>
<dbReference type="Proteomes" id="UP001152795">
    <property type="component" value="Unassembled WGS sequence"/>
</dbReference>
<name>A0A6S7IDU6_PARCT</name>
<accession>A0A6S7IDU6</accession>
<evidence type="ECO:0000313" key="3">
    <source>
        <dbReference type="EMBL" id="CAB4017044.1"/>
    </source>
</evidence>